<dbReference type="eggNOG" id="ENOG5033BGX">
    <property type="taxonomic scope" value="Bacteria"/>
</dbReference>
<keyword evidence="3" id="KW-1185">Reference proteome</keyword>
<evidence type="ECO:0000313" key="2">
    <source>
        <dbReference type="EMBL" id="GAD65706.1"/>
    </source>
</evidence>
<name>U2ZDB9_VIBPR</name>
<dbReference type="RefSeq" id="WP_021703698.1">
    <property type="nucleotide sequence ID" value="NZ_BATJ01000001.1"/>
</dbReference>
<dbReference type="STRING" id="1219065.VPR01S_01_04800"/>
<feature type="compositionally biased region" description="Basic residues" evidence="1">
    <location>
        <begin position="604"/>
        <end position="618"/>
    </location>
</feature>
<protein>
    <submittedName>
        <fullName evidence="2">Uncharacterized protein</fullName>
    </submittedName>
</protein>
<reference evidence="2 3" key="1">
    <citation type="submission" date="2013-09" db="EMBL/GenBank/DDBJ databases">
        <title>Whole genome shotgun sequence of Vibrio proteolyticus NBRC 13287.</title>
        <authorList>
            <person name="Isaki S."/>
            <person name="Hosoyama A."/>
            <person name="Numata M."/>
            <person name="Hashimoto M."/>
            <person name="Hosoyama Y."/>
            <person name="Tsuchikane K."/>
            <person name="Noguchi M."/>
            <person name="Hirakata S."/>
            <person name="Ichikawa N."/>
            <person name="Ohji S."/>
            <person name="Yamazoe A."/>
            <person name="Fujita N."/>
        </authorList>
    </citation>
    <scope>NUCLEOTIDE SEQUENCE [LARGE SCALE GENOMIC DNA]</scope>
    <source>
        <strain evidence="2 3">NBRC 13287</strain>
    </source>
</reference>
<dbReference type="AlphaFoldDB" id="U2ZDB9"/>
<accession>U2ZDB9</accession>
<sequence>MTNPTQRSLEFDIFMIKNERGNLLPMGSCTRHLEQWLDTLSAGLGKKNSYRAIPYIQRGVDVIYSVLETMMFVHHKKLSSSYGYSATDVTEHPLWKILVSLVTRKYPDIIKVVRPSRTPNESVRAKFINRTFFQFLLHKQRLLQNLQNGIKQSGELGRIQAQLLDAQVESVNQAYQKHGRADDALWQVLNDYYKKQRLLQMTRQRGKKTEVKGKCDSENGALSIDESAELFAEAKVEITKSWDFGCIRNELTGAAAAGAKTLVSANMHANFGTGGGATYLKGGAGKQEPNIVEMPGVNIGKKYTDFTEDELENRNGFVPIQLIPGIDLGVNAVLAAEAGLRLTVTHQLTVGQIMAMTNEAELFVGAEVKAEYKAALNTSNIMGADEVLAFTLAGGAFVGAKAKGSTSMTFKARGINAVSGKVSGEVSAGVGVNGIIESIVRGSGDVKLRMAASASAGVGTGVDFDTTVNPMLLKVILWDGMFHHLTTKNYQRRRDAKLDLKVNSVVVTRCNEKLQMYMGQLDADHKTLAEELWRLPIDASLSLKGGTLTLHDEVSKPHQQAMEQYMSSLGVDGVHDLDDEDEMTNAEAGIKNRARAQHDEAKQAKKAMSKRKKAKKALKGLLVLPPHPEAA</sequence>
<feature type="region of interest" description="Disordered" evidence="1">
    <location>
        <begin position="592"/>
        <end position="631"/>
    </location>
</feature>
<gene>
    <name evidence="2" type="ORF">VPR01S_01_04800</name>
</gene>
<proteinExistence type="predicted"/>
<dbReference type="Proteomes" id="UP000016570">
    <property type="component" value="Unassembled WGS sequence"/>
</dbReference>
<organism evidence="2 3">
    <name type="scientific">Vibrio proteolyticus NBRC 13287</name>
    <dbReference type="NCBI Taxonomy" id="1219065"/>
    <lineage>
        <taxon>Bacteria</taxon>
        <taxon>Pseudomonadati</taxon>
        <taxon>Pseudomonadota</taxon>
        <taxon>Gammaproteobacteria</taxon>
        <taxon>Vibrionales</taxon>
        <taxon>Vibrionaceae</taxon>
        <taxon>Vibrio</taxon>
    </lineage>
</organism>
<dbReference type="EMBL" id="BATJ01000001">
    <property type="protein sequence ID" value="GAD65706.1"/>
    <property type="molecule type" value="Genomic_DNA"/>
</dbReference>
<comment type="caution">
    <text evidence="2">The sequence shown here is derived from an EMBL/GenBank/DDBJ whole genome shotgun (WGS) entry which is preliminary data.</text>
</comment>
<evidence type="ECO:0000313" key="3">
    <source>
        <dbReference type="Proteomes" id="UP000016570"/>
    </source>
</evidence>
<evidence type="ECO:0000256" key="1">
    <source>
        <dbReference type="SAM" id="MobiDB-lite"/>
    </source>
</evidence>